<keyword evidence="1" id="KW-1133">Transmembrane helix</keyword>
<proteinExistence type="predicted"/>
<dbReference type="RefSeq" id="WP_400188193.1">
    <property type="nucleotide sequence ID" value="NZ_JBGORX010000005.1"/>
</dbReference>
<dbReference type="Proteomes" id="UP001615550">
    <property type="component" value="Unassembled WGS sequence"/>
</dbReference>
<dbReference type="Gene3D" id="3.40.50.1820">
    <property type="entry name" value="alpha/beta hydrolase"/>
    <property type="match status" value="1"/>
</dbReference>
<evidence type="ECO:0000313" key="3">
    <source>
        <dbReference type="EMBL" id="MFJ1269370.1"/>
    </source>
</evidence>
<feature type="domain" description="Serine aminopeptidase S33" evidence="2">
    <location>
        <begin position="83"/>
        <end position="189"/>
    </location>
</feature>
<keyword evidence="1" id="KW-0812">Transmembrane</keyword>
<dbReference type="PANTHER" id="PTHR12277">
    <property type="entry name" value="ALPHA/BETA HYDROLASE DOMAIN-CONTAINING PROTEIN"/>
    <property type="match status" value="1"/>
</dbReference>
<reference evidence="3 4" key="1">
    <citation type="submission" date="2024-08" db="EMBL/GenBank/DDBJ databases">
        <title>Draft Genome Sequence of Legionella lytica strain DSB2004, Isolated From a Fire Sprinkler System.</title>
        <authorList>
            <person name="Everhart A.D."/>
            <person name="Kidane D.T."/>
            <person name="Farone A.L."/>
            <person name="Farone M.B."/>
        </authorList>
    </citation>
    <scope>NUCLEOTIDE SEQUENCE [LARGE SCALE GENOMIC DNA]</scope>
    <source>
        <strain evidence="3 4">DSB2004</strain>
    </source>
</reference>
<accession>A0ABW8DDT6</accession>
<protein>
    <submittedName>
        <fullName evidence="3">Alpha/beta hydrolase</fullName>
    </submittedName>
</protein>
<keyword evidence="3" id="KW-0378">Hydrolase</keyword>
<evidence type="ECO:0000256" key="1">
    <source>
        <dbReference type="SAM" id="Phobius"/>
    </source>
</evidence>
<keyword evidence="4" id="KW-1185">Reference proteome</keyword>
<sequence length="278" mass="31570">MKEISQFTFLGFLTMLIGILKVVCATLIIFSVAMYVFQRNLIYFPAHEEPSRQVYHAADMQELRLETSDGIDLLAWYKPAKENQPTILFLHGNAGHIGYRMFLARAFMDAGFGVLLLEYRGFGVNKGSPTEEGFYTDARTAIHFLQQQGISASHLVLYGESIGTGVAVKMAEEFSTCSVVLQSPYTSLTAVARYHYPWIFIPPWDKYNSLARIHHVKAPLLILHGKQDKLIPFEQGLTLFKQANEPKTFVALDDKDHHNLWDPHFVKTVISFIQSHCI</sequence>
<keyword evidence="1" id="KW-0472">Membrane</keyword>
<dbReference type="Pfam" id="PF12146">
    <property type="entry name" value="Hydrolase_4"/>
    <property type="match status" value="1"/>
</dbReference>
<evidence type="ECO:0000313" key="4">
    <source>
        <dbReference type="Proteomes" id="UP001615550"/>
    </source>
</evidence>
<organism evidence="3 4">
    <name type="scientific">Legionella lytica</name>
    <dbReference type="NCBI Taxonomy" id="96232"/>
    <lineage>
        <taxon>Bacteria</taxon>
        <taxon>Pseudomonadati</taxon>
        <taxon>Pseudomonadota</taxon>
        <taxon>Gammaproteobacteria</taxon>
        <taxon>Legionellales</taxon>
        <taxon>Legionellaceae</taxon>
        <taxon>Legionella</taxon>
    </lineage>
</organism>
<dbReference type="InterPro" id="IPR029058">
    <property type="entry name" value="AB_hydrolase_fold"/>
</dbReference>
<comment type="caution">
    <text evidence="3">The sequence shown here is derived from an EMBL/GenBank/DDBJ whole genome shotgun (WGS) entry which is preliminary data.</text>
</comment>
<dbReference type="EMBL" id="JBGORX010000005">
    <property type="protein sequence ID" value="MFJ1269370.1"/>
    <property type="molecule type" value="Genomic_DNA"/>
</dbReference>
<feature type="transmembrane region" description="Helical" evidence="1">
    <location>
        <begin position="12"/>
        <end position="37"/>
    </location>
</feature>
<dbReference type="InterPro" id="IPR022742">
    <property type="entry name" value="Hydrolase_4"/>
</dbReference>
<dbReference type="GO" id="GO:0016787">
    <property type="term" value="F:hydrolase activity"/>
    <property type="evidence" value="ECO:0007669"/>
    <property type="project" value="UniProtKB-KW"/>
</dbReference>
<gene>
    <name evidence="3" type="ORF">ACD661_12450</name>
</gene>
<dbReference type="SUPFAM" id="SSF53474">
    <property type="entry name" value="alpha/beta-Hydrolases"/>
    <property type="match status" value="1"/>
</dbReference>
<evidence type="ECO:0000259" key="2">
    <source>
        <dbReference type="Pfam" id="PF12146"/>
    </source>
</evidence>
<name>A0ABW8DDT6_9GAMM</name>